<name>A0A9W8YNC3_9PEZI</name>
<reference evidence="1" key="1">
    <citation type="submission" date="2022-10" db="EMBL/GenBank/DDBJ databases">
        <title>Tapping the CABI collections for fungal endophytes: first genome assemblies for Collariella, Neodidymelliopsis, Ascochyta clinopodiicola, Didymella pomorum, Didymosphaeria variabile, Neocosmospora piperis and Neocucurbitaria cava.</title>
        <authorList>
            <person name="Hill R."/>
        </authorList>
    </citation>
    <scope>NUCLEOTIDE SEQUENCE</scope>
    <source>
        <strain evidence="1">IMI 355082</strain>
    </source>
</reference>
<gene>
    <name evidence="1" type="ORF">N0V93_008607</name>
</gene>
<dbReference type="Proteomes" id="UP001140453">
    <property type="component" value="Unassembled WGS sequence"/>
</dbReference>
<evidence type="ECO:0000313" key="1">
    <source>
        <dbReference type="EMBL" id="KAJ4388004.1"/>
    </source>
</evidence>
<dbReference type="AlphaFoldDB" id="A0A9W8YNC3"/>
<comment type="caution">
    <text evidence="1">The sequence shown here is derived from an EMBL/GenBank/DDBJ whole genome shotgun (WGS) entry which is preliminary data.</text>
</comment>
<dbReference type="EMBL" id="JAPEVB010000005">
    <property type="protein sequence ID" value="KAJ4388004.1"/>
    <property type="molecule type" value="Genomic_DNA"/>
</dbReference>
<protein>
    <submittedName>
        <fullName evidence="1">Uncharacterized protein</fullName>
    </submittedName>
</protein>
<proteinExistence type="predicted"/>
<sequence>MSTNTDQSPSSQRRGIELKQEYIDPEWKKRWKAANAQYPTLLIEYAGMVRGLFHSPEAPLSTQDGKVFIVYRADPHDAGDVHVEGVYSNIPAANEHVLLCFAKEYGDAMTEDCVWAMKGDMSTQTLPSGPVAQMIWSFSAHACLELEVTSLPDDHIPGSRKVFVVEEWIEAEPPEDLELSILGPRP</sequence>
<keyword evidence="2" id="KW-1185">Reference proteome</keyword>
<organism evidence="1 2">
    <name type="scientific">Gnomoniopsis smithogilvyi</name>
    <dbReference type="NCBI Taxonomy" id="1191159"/>
    <lineage>
        <taxon>Eukaryota</taxon>
        <taxon>Fungi</taxon>
        <taxon>Dikarya</taxon>
        <taxon>Ascomycota</taxon>
        <taxon>Pezizomycotina</taxon>
        <taxon>Sordariomycetes</taxon>
        <taxon>Sordariomycetidae</taxon>
        <taxon>Diaporthales</taxon>
        <taxon>Gnomoniaceae</taxon>
        <taxon>Gnomoniopsis</taxon>
    </lineage>
</organism>
<accession>A0A9W8YNC3</accession>
<evidence type="ECO:0000313" key="2">
    <source>
        <dbReference type="Proteomes" id="UP001140453"/>
    </source>
</evidence>
<dbReference type="OrthoDB" id="10308375at2759"/>